<dbReference type="AlphaFoldDB" id="A0A2R5EWI2"/>
<proteinExistence type="predicted"/>
<dbReference type="EMBL" id="BDQX01000108">
    <property type="protein sequence ID" value="GBG07761.1"/>
    <property type="molecule type" value="Genomic_DNA"/>
</dbReference>
<sequence length="79" mass="8909">MVTNKYKDNLIKTENIQMITTKMSTFSINPKTEINRVILKKGNHIREGSVGPNVIITIAVATIVKIEETAIPHMDRMNT</sequence>
<accession>A0A2R5EWI2</accession>
<dbReference type="Proteomes" id="UP000245202">
    <property type="component" value="Unassembled WGS sequence"/>
</dbReference>
<evidence type="ECO:0000313" key="2">
    <source>
        <dbReference type="Proteomes" id="UP000245202"/>
    </source>
</evidence>
<gene>
    <name evidence="1" type="ORF">PAT3040_02322</name>
</gene>
<keyword evidence="2" id="KW-1185">Reference proteome</keyword>
<evidence type="ECO:0000313" key="1">
    <source>
        <dbReference type="EMBL" id="GBG07761.1"/>
    </source>
</evidence>
<name>A0A2R5EWI2_9BACL</name>
<organism evidence="1 2">
    <name type="scientific">Paenibacillus agaridevorans</name>
    <dbReference type="NCBI Taxonomy" id="171404"/>
    <lineage>
        <taxon>Bacteria</taxon>
        <taxon>Bacillati</taxon>
        <taxon>Bacillota</taxon>
        <taxon>Bacilli</taxon>
        <taxon>Bacillales</taxon>
        <taxon>Paenibacillaceae</taxon>
        <taxon>Paenibacillus</taxon>
    </lineage>
</organism>
<comment type="caution">
    <text evidence="1">The sequence shown here is derived from an EMBL/GenBank/DDBJ whole genome shotgun (WGS) entry which is preliminary data.</text>
</comment>
<reference evidence="1 2" key="1">
    <citation type="submission" date="2017-08" db="EMBL/GenBank/DDBJ databases">
        <title>Substantial Increase in Enzyme Production by Combined Drug-Resistance Mutations in Paenibacillus agaridevorans.</title>
        <authorList>
            <person name="Tanaka Y."/>
            <person name="Funane K."/>
            <person name="Hosaka T."/>
            <person name="Shiwa Y."/>
            <person name="Fujita N."/>
            <person name="Miyazaki T."/>
            <person name="Yoshikawa H."/>
            <person name="Murakami K."/>
            <person name="Kasahara K."/>
            <person name="Inaoka T."/>
            <person name="Hiraga Y."/>
            <person name="Ochi K."/>
        </authorList>
    </citation>
    <scope>NUCLEOTIDE SEQUENCE [LARGE SCALE GENOMIC DNA]</scope>
    <source>
        <strain evidence="1 2">T-3040</strain>
    </source>
</reference>
<protein>
    <submittedName>
        <fullName evidence="1">Uncharacterized protein</fullName>
    </submittedName>
</protein>